<proteinExistence type="predicted"/>
<dbReference type="Pfam" id="PF00097">
    <property type="entry name" value="zf-C3HC4"/>
    <property type="match status" value="1"/>
</dbReference>
<feature type="zinc finger region" description="TRAF-type" evidence="4">
    <location>
        <begin position="130"/>
        <end position="175"/>
    </location>
</feature>
<evidence type="ECO:0000256" key="2">
    <source>
        <dbReference type="ARBA" id="ARBA00022771"/>
    </source>
</evidence>
<keyword evidence="3 4" id="KW-0862">Zinc</keyword>
<dbReference type="SMART" id="SM00184">
    <property type="entry name" value="RING"/>
    <property type="match status" value="1"/>
</dbReference>
<comment type="caution">
    <text evidence="8">The sequence shown here is derived from an EMBL/GenBank/DDBJ whole genome shotgun (WGS) entry which is preliminary data.</text>
</comment>
<dbReference type="Proteomes" id="UP001150062">
    <property type="component" value="Unassembled WGS sequence"/>
</dbReference>
<dbReference type="SUPFAM" id="SSF52047">
    <property type="entry name" value="RNI-like"/>
    <property type="match status" value="1"/>
</dbReference>
<dbReference type="InterPro" id="IPR001293">
    <property type="entry name" value="Znf_TRAF"/>
</dbReference>
<keyword evidence="1 4" id="KW-0479">Metal-binding</keyword>
<dbReference type="SUPFAM" id="SSF49599">
    <property type="entry name" value="TRAF domain-like"/>
    <property type="match status" value="2"/>
</dbReference>
<dbReference type="Gene3D" id="3.80.10.10">
    <property type="entry name" value="Ribonuclease Inhibitor"/>
    <property type="match status" value="1"/>
</dbReference>
<evidence type="ECO:0000256" key="1">
    <source>
        <dbReference type="ARBA" id="ARBA00022723"/>
    </source>
</evidence>
<dbReference type="Pfam" id="PF13516">
    <property type="entry name" value="LRR_6"/>
    <property type="match status" value="1"/>
</dbReference>
<evidence type="ECO:0000259" key="7">
    <source>
        <dbReference type="PROSITE" id="PS50181"/>
    </source>
</evidence>
<keyword evidence="9" id="KW-1185">Reference proteome</keyword>
<dbReference type="Pfam" id="PF02176">
    <property type="entry name" value="zf-TRAF"/>
    <property type="match status" value="1"/>
</dbReference>
<reference evidence="8" key="1">
    <citation type="submission" date="2022-08" db="EMBL/GenBank/DDBJ databases">
        <title>Novel sulfate-reducing endosymbionts in the free-living metamonad Anaeramoeba.</title>
        <authorList>
            <person name="Jerlstrom-Hultqvist J."/>
            <person name="Cepicka I."/>
            <person name="Gallot-Lavallee L."/>
            <person name="Salas-Leiva D."/>
            <person name="Curtis B.A."/>
            <person name="Zahonova K."/>
            <person name="Pipaliya S."/>
            <person name="Dacks J."/>
            <person name="Roger A.J."/>
        </authorList>
    </citation>
    <scope>NUCLEOTIDE SEQUENCE</scope>
    <source>
        <strain evidence="8">Schooner1</strain>
    </source>
</reference>
<organism evidence="8 9">
    <name type="scientific">Anaeramoeba flamelloides</name>
    <dbReference type="NCBI Taxonomy" id="1746091"/>
    <lineage>
        <taxon>Eukaryota</taxon>
        <taxon>Metamonada</taxon>
        <taxon>Anaeramoebidae</taxon>
        <taxon>Anaeramoeba</taxon>
    </lineage>
</organism>
<dbReference type="InterPro" id="IPR018957">
    <property type="entry name" value="Znf_C3HC4_RING-type"/>
</dbReference>
<evidence type="ECO:0000313" key="8">
    <source>
        <dbReference type="EMBL" id="KAJ6252675.1"/>
    </source>
</evidence>
<evidence type="ECO:0000256" key="4">
    <source>
        <dbReference type="PROSITE-ProRule" id="PRU00207"/>
    </source>
</evidence>
<dbReference type="InterPro" id="IPR001841">
    <property type="entry name" value="Znf_RING"/>
</dbReference>
<feature type="domain" description="TRAF-type" evidence="6">
    <location>
        <begin position="130"/>
        <end position="175"/>
    </location>
</feature>
<accession>A0ABQ8Z7B0</accession>
<dbReference type="Pfam" id="PF00646">
    <property type="entry name" value="F-box"/>
    <property type="match status" value="1"/>
</dbReference>
<gene>
    <name evidence="8" type="ORF">M0813_13884</name>
</gene>
<keyword evidence="2 4" id="KW-0863">Zinc-finger</keyword>
<evidence type="ECO:0000256" key="3">
    <source>
        <dbReference type="ARBA" id="ARBA00022833"/>
    </source>
</evidence>
<evidence type="ECO:0000313" key="9">
    <source>
        <dbReference type="Proteomes" id="UP001150062"/>
    </source>
</evidence>
<dbReference type="PROSITE" id="PS50089">
    <property type="entry name" value="ZF_RING_2"/>
    <property type="match status" value="1"/>
</dbReference>
<dbReference type="InterPro" id="IPR013083">
    <property type="entry name" value="Znf_RING/FYVE/PHD"/>
</dbReference>
<sequence>MDRKYKFVSNNIEESLICSICKQPFQDPIDSYCKHTFCKFCFQGLIENNEDCPICQQPFSSKEYQISVNTDIIKKKISYLDVQCPNYANGCKSRIKLCDLGDHVENCRYREIKCPYSCDQIILFNKKYEHVKTCAKTQDRCPFCQSTIEKGQQKSHYEKTCQSYPMKCLHSIYGCQEVVQRKDYNSHLKDCKYHKVRGLIVFSEISETMLRLFQEEVHELNFEIEQFQEITRLIETDNEWKENQKKLFYQINSTKKKKSPIKKKPLKKGQLIKMKSAPPNIIKEPNQTNHPIQKPQLVPLKTKTPIDFDGEKKKSAIKGVDLSIPNKSSFSNNKETINNKNDNFNLKTEINNQTVTEKLTIQKEVQIGTDKKVQVHKPNMNKEIEIEKEIEVQQKTPTETRKEKEIETKTKIVKEINKEEIRGKNENNSESEKLNEKENINLIEKENQNFKEIEKETKIKIEIETNEKEIEVDQEIEIEKNQKETQTKKEFKLEKTIEIENQKETETKKEFKLRGIDREVQSLDGSDFLRLDDELIFEIMDYLDVFTLFRCGLAHSKFLELIRNSRRPWTKMDFTGIKFRRQRELVNIFSSVSDVRCVDLTDSLRYCNQRTIAEIVISVMNFQGLESLSLCKNFCNSLGEMFNILLPENNTLLHLDLSWNFMRHGVVHLATGLSNNFTLKSLHIIQNYAKDEGAIALANSLKNHNNTLTELNMTSNNIKQEGGKALVEMLKVNSSLKKLIVTFNSLGIQNDLEIKSLLKKKNKN</sequence>
<feature type="domain" description="RING-type" evidence="5">
    <location>
        <begin position="18"/>
        <end position="56"/>
    </location>
</feature>
<dbReference type="SMART" id="SM00368">
    <property type="entry name" value="LRR_RI"/>
    <property type="match status" value="3"/>
</dbReference>
<keyword evidence="8" id="KW-0675">Receptor</keyword>
<feature type="domain" description="F-box" evidence="7">
    <location>
        <begin position="525"/>
        <end position="572"/>
    </location>
</feature>
<feature type="zinc finger region" description="TRAF-type" evidence="4">
    <location>
        <begin position="82"/>
        <end position="118"/>
    </location>
</feature>
<dbReference type="Gene3D" id="3.30.40.10">
    <property type="entry name" value="Zinc/RING finger domain, C3HC4 (zinc finger)"/>
    <property type="match status" value="3"/>
</dbReference>
<feature type="domain" description="TRAF-type" evidence="6">
    <location>
        <begin position="82"/>
        <end position="118"/>
    </location>
</feature>
<dbReference type="EMBL" id="JAOAOG010000040">
    <property type="protein sequence ID" value="KAJ6252675.1"/>
    <property type="molecule type" value="Genomic_DNA"/>
</dbReference>
<name>A0ABQ8Z7B0_9EUKA</name>
<dbReference type="SUPFAM" id="SSF57850">
    <property type="entry name" value="RING/U-box"/>
    <property type="match status" value="1"/>
</dbReference>
<dbReference type="PROSITE" id="PS50145">
    <property type="entry name" value="ZF_TRAF"/>
    <property type="match status" value="2"/>
</dbReference>
<dbReference type="PANTHER" id="PTHR10131:SF94">
    <property type="entry name" value="TNF RECEPTOR-ASSOCIATED FACTOR 4"/>
    <property type="match status" value="1"/>
</dbReference>
<protein>
    <submittedName>
        <fullName evidence="8">Tnf receptor associated factor</fullName>
    </submittedName>
</protein>
<evidence type="ECO:0000259" key="5">
    <source>
        <dbReference type="PROSITE" id="PS50089"/>
    </source>
</evidence>
<dbReference type="PANTHER" id="PTHR10131">
    <property type="entry name" value="TNF RECEPTOR ASSOCIATED FACTOR"/>
    <property type="match status" value="1"/>
</dbReference>
<dbReference type="InterPro" id="IPR001810">
    <property type="entry name" value="F-box_dom"/>
</dbReference>
<dbReference type="InterPro" id="IPR001611">
    <property type="entry name" value="Leu-rich_rpt"/>
</dbReference>
<dbReference type="CDD" id="cd09917">
    <property type="entry name" value="F-box_SF"/>
    <property type="match status" value="1"/>
</dbReference>
<evidence type="ECO:0000259" key="6">
    <source>
        <dbReference type="PROSITE" id="PS50145"/>
    </source>
</evidence>
<dbReference type="InterPro" id="IPR032675">
    <property type="entry name" value="LRR_dom_sf"/>
</dbReference>
<dbReference type="PROSITE" id="PS50181">
    <property type="entry name" value="FBOX"/>
    <property type="match status" value="1"/>
</dbReference>